<reference evidence="4 5" key="1">
    <citation type="submission" date="2018-05" db="EMBL/GenBank/DDBJ databases">
        <title>Genome comparison of Eubacterium sp.</title>
        <authorList>
            <person name="Feng Y."/>
            <person name="Sanchez-Andrea I."/>
            <person name="Stams A.J.M."/>
            <person name="De Vos W.M."/>
        </authorList>
    </citation>
    <scope>NUCLEOTIDE SEQUENCE [LARGE SCALE GENOMIC DNA]</scope>
    <source>
        <strain evidence="4 5">YI</strain>
    </source>
</reference>
<gene>
    <name evidence="4" type="ORF">CPZ25_017210</name>
</gene>
<dbReference type="KEGG" id="emt:CPZ25_017210"/>
<dbReference type="Gene3D" id="3.20.20.70">
    <property type="entry name" value="Aldolase class I"/>
    <property type="match status" value="1"/>
</dbReference>
<evidence type="ECO:0000259" key="3">
    <source>
        <dbReference type="Pfam" id="PF02581"/>
    </source>
</evidence>
<dbReference type="CDD" id="cd00564">
    <property type="entry name" value="TMP_TenI"/>
    <property type="match status" value="1"/>
</dbReference>
<dbReference type="PANTHER" id="PTHR20857:SF15">
    <property type="entry name" value="THIAMINE-PHOSPHATE SYNTHASE"/>
    <property type="match status" value="1"/>
</dbReference>
<keyword evidence="2" id="KW-0784">Thiamine biosynthesis</keyword>
<proteinExistence type="predicted"/>
<evidence type="ECO:0000313" key="5">
    <source>
        <dbReference type="Proteomes" id="UP000218387"/>
    </source>
</evidence>
<accession>A0A4P9CBT0</accession>
<dbReference type="SUPFAM" id="SSF51391">
    <property type="entry name" value="Thiamin phosphate synthase"/>
    <property type="match status" value="1"/>
</dbReference>
<dbReference type="PANTHER" id="PTHR20857">
    <property type="entry name" value="THIAMINE-PHOSPHATE PYROPHOSPHORYLASE"/>
    <property type="match status" value="1"/>
</dbReference>
<dbReference type="InterPro" id="IPR013785">
    <property type="entry name" value="Aldolase_TIM"/>
</dbReference>
<comment type="pathway">
    <text evidence="1">Cofactor biosynthesis; thiamine diphosphate biosynthesis.</text>
</comment>
<dbReference type="GO" id="GO:0004789">
    <property type="term" value="F:thiamine-phosphate diphosphorylase activity"/>
    <property type="evidence" value="ECO:0007669"/>
    <property type="project" value="TreeGrafter"/>
</dbReference>
<dbReference type="InterPro" id="IPR022998">
    <property type="entry name" value="ThiamineP_synth_TenI"/>
</dbReference>
<evidence type="ECO:0000256" key="2">
    <source>
        <dbReference type="ARBA" id="ARBA00022977"/>
    </source>
</evidence>
<organism evidence="4 5">
    <name type="scientific">Eubacterium maltosivorans</name>
    <dbReference type="NCBI Taxonomy" id="2041044"/>
    <lineage>
        <taxon>Bacteria</taxon>
        <taxon>Bacillati</taxon>
        <taxon>Bacillota</taxon>
        <taxon>Clostridia</taxon>
        <taxon>Eubacteriales</taxon>
        <taxon>Eubacteriaceae</taxon>
        <taxon>Eubacterium</taxon>
    </lineage>
</organism>
<dbReference type="GO" id="GO:0009228">
    <property type="term" value="P:thiamine biosynthetic process"/>
    <property type="evidence" value="ECO:0007669"/>
    <property type="project" value="UniProtKB-KW"/>
</dbReference>
<dbReference type="InterPro" id="IPR036206">
    <property type="entry name" value="ThiamineP_synth_sf"/>
</dbReference>
<sequence>MFEIVAVTNRSCCPAGRAFAAQVARIAASGVSKVILREKDLTPEAYKGLAVAFLRDCKDCGAELFLHSFAAVARELNHAEIHLPLPVLEAQPSLRQDFKTIGVSVHSLEQARIALRLGADYLSAGHVFATDCKKGLAPRGLSFLSEICGEAPVPVYAIGGISAANIQSVREAGAAGACVMSGIMESESPEAYVDALLQKIG</sequence>
<dbReference type="GO" id="GO:0005737">
    <property type="term" value="C:cytoplasm"/>
    <property type="evidence" value="ECO:0007669"/>
    <property type="project" value="TreeGrafter"/>
</dbReference>
<dbReference type="Proteomes" id="UP000218387">
    <property type="component" value="Chromosome"/>
</dbReference>
<feature type="domain" description="Thiamine phosphate synthase/TenI" evidence="3">
    <location>
        <begin position="5"/>
        <end position="183"/>
    </location>
</feature>
<dbReference type="RefSeq" id="WP_096920088.1">
    <property type="nucleotide sequence ID" value="NZ_CP029487.1"/>
</dbReference>
<name>A0A4P9CBT0_EUBML</name>
<dbReference type="Pfam" id="PF02581">
    <property type="entry name" value="TMP-TENI"/>
    <property type="match status" value="1"/>
</dbReference>
<evidence type="ECO:0000256" key="1">
    <source>
        <dbReference type="ARBA" id="ARBA00004948"/>
    </source>
</evidence>
<dbReference type="AlphaFoldDB" id="A0A4P9CBT0"/>
<keyword evidence="5" id="KW-1185">Reference proteome</keyword>
<protein>
    <submittedName>
        <fullName evidence="4">Thiamine phosphate synthase</fullName>
    </submittedName>
</protein>
<dbReference type="EMBL" id="CP029487">
    <property type="protein sequence ID" value="QCT72993.1"/>
    <property type="molecule type" value="Genomic_DNA"/>
</dbReference>
<evidence type="ECO:0000313" key="4">
    <source>
        <dbReference type="EMBL" id="QCT72993.1"/>
    </source>
</evidence>